<dbReference type="SUPFAM" id="SSF50965">
    <property type="entry name" value="Galactose oxidase, central domain"/>
    <property type="match status" value="1"/>
</dbReference>
<protein>
    <submittedName>
        <fullName evidence="2">Uncharacterized protein</fullName>
    </submittedName>
</protein>
<feature type="compositionally biased region" description="Low complexity" evidence="1">
    <location>
        <begin position="291"/>
        <end position="300"/>
    </location>
</feature>
<evidence type="ECO:0000313" key="3">
    <source>
        <dbReference type="Proteomes" id="UP001190700"/>
    </source>
</evidence>
<gene>
    <name evidence="2" type="ORF">CYMTET_10112</name>
</gene>
<accession>A0AAE0LET7</accession>
<dbReference type="Gene3D" id="2.120.10.80">
    <property type="entry name" value="Kelch-type beta propeller"/>
    <property type="match status" value="1"/>
</dbReference>
<dbReference type="AlphaFoldDB" id="A0AAE0LET7"/>
<feature type="region of interest" description="Disordered" evidence="1">
    <location>
        <begin position="363"/>
        <end position="397"/>
    </location>
</feature>
<keyword evidence="3" id="KW-1185">Reference proteome</keyword>
<proteinExistence type="predicted"/>
<dbReference type="InterPro" id="IPR015915">
    <property type="entry name" value="Kelch-typ_b-propeller"/>
</dbReference>
<comment type="caution">
    <text evidence="2">The sequence shown here is derived from an EMBL/GenBank/DDBJ whole genome shotgun (WGS) entry which is preliminary data.</text>
</comment>
<dbReference type="InterPro" id="IPR011043">
    <property type="entry name" value="Gal_Oxase/kelch_b-propeller"/>
</dbReference>
<name>A0AAE0LET7_9CHLO</name>
<dbReference type="Proteomes" id="UP001190700">
    <property type="component" value="Unassembled WGS sequence"/>
</dbReference>
<evidence type="ECO:0000256" key="1">
    <source>
        <dbReference type="SAM" id="MobiDB-lite"/>
    </source>
</evidence>
<feature type="region of interest" description="Disordered" evidence="1">
    <location>
        <begin position="285"/>
        <end position="320"/>
    </location>
</feature>
<reference evidence="2 3" key="1">
    <citation type="journal article" date="2015" name="Genome Biol. Evol.">
        <title>Comparative Genomics of a Bacterivorous Green Alga Reveals Evolutionary Causalities and Consequences of Phago-Mixotrophic Mode of Nutrition.</title>
        <authorList>
            <person name="Burns J.A."/>
            <person name="Paasch A."/>
            <person name="Narechania A."/>
            <person name="Kim E."/>
        </authorList>
    </citation>
    <scope>NUCLEOTIDE SEQUENCE [LARGE SCALE GENOMIC DNA]</scope>
    <source>
        <strain evidence="2 3">PLY_AMNH</strain>
    </source>
</reference>
<feature type="region of interest" description="Disordered" evidence="1">
    <location>
        <begin position="46"/>
        <end position="79"/>
    </location>
</feature>
<evidence type="ECO:0000313" key="2">
    <source>
        <dbReference type="EMBL" id="KAK3282139.1"/>
    </source>
</evidence>
<sequence length="438" mass="48353">MGQGEKIKAVSVELEECQARHKKALVELADEREKVLELTMEIVEFREQQGAQPTHEESHTTLAESEEAGPVGDALEPTQTWYCRPDRAEERLEAGKYCQMALSSYGLVFKKNPIKQGLFASAGLDLTSAVPVTLGDAVYLIGGRPIDHASDAFMTETSDELQPEAMIVCRHETTSGRWVLVTTGGSIPAAREGHCAVLQANESGGKKPSILVMGGRSPCATLLYNDFYRLDLETMLWEKITDAAPVGGLMTAASILGPQNTQYKTVVFGQDWEDKQFTAYTLMERIPPSQPQSQPRPQSSNTRGTGGSQRPRSSLAAFRGQKSTFSVKRGPAFQEVNLAKLYVDTNLPSLPALAPFRWKANRHDRQDDPATRFYGQGTERRNEQEETIPSRSPRAQRPKMAYQVHHHVSQLSKSLDDFASDQCAPILSLSPSQAELMS</sequence>
<dbReference type="EMBL" id="LGRX02003525">
    <property type="protein sequence ID" value="KAK3282139.1"/>
    <property type="molecule type" value="Genomic_DNA"/>
</dbReference>
<organism evidence="2 3">
    <name type="scientific">Cymbomonas tetramitiformis</name>
    <dbReference type="NCBI Taxonomy" id="36881"/>
    <lineage>
        <taxon>Eukaryota</taxon>
        <taxon>Viridiplantae</taxon>
        <taxon>Chlorophyta</taxon>
        <taxon>Pyramimonadophyceae</taxon>
        <taxon>Pyramimonadales</taxon>
        <taxon>Pyramimonadaceae</taxon>
        <taxon>Cymbomonas</taxon>
    </lineage>
</organism>